<proteinExistence type="predicted"/>
<gene>
    <name evidence="2" type="ORF">ARB_00626</name>
</gene>
<dbReference type="HOGENOM" id="CLU_2235944_0_0_1"/>
<dbReference type="KEGG" id="abe:ARB_00626"/>
<sequence length="105" mass="12651">MLEQVRRRLMMTEKKDIRRPCAWFSLPAPLPVFLPPGPSKLKERCRLDKFIKEKQGKERKNETRKQKEKKKKKDEKRQSRMNTVEETKMRRDKNVIIIPSSESVK</sequence>
<dbReference type="AlphaFoldDB" id="D4AWR0"/>
<evidence type="ECO:0000256" key="1">
    <source>
        <dbReference type="SAM" id="MobiDB-lite"/>
    </source>
</evidence>
<keyword evidence="3" id="KW-1185">Reference proteome</keyword>
<organism evidence="2 3">
    <name type="scientific">Arthroderma benhamiae (strain ATCC MYA-4681 / CBS 112371)</name>
    <name type="common">Trichophyton mentagrophytes</name>
    <dbReference type="NCBI Taxonomy" id="663331"/>
    <lineage>
        <taxon>Eukaryota</taxon>
        <taxon>Fungi</taxon>
        <taxon>Dikarya</taxon>
        <taxon>Ascomycota</taxon>
        <taxon>Pezizomycotina</taxon>
        <taxon>Eurotiomycetes</taxon>
        <taxon>Eurotiomycetidae</taxon>
        <taxon>Onygenales</taxon>
        <taxon>Arthrodermataceae</taxon>
        <taxon>Trichophyton</taxon>
    </lineage>
</organism>
<feature type="compositionally biased region" description="Basic and acidic residues" evidence="1">
    <location>
        <begin position="52"/>
        <end position="65"/>
    </location>
</feature>
<feature type="compositionally biased region" description="Basic and acidic residues" evidence="1">
    <location>
        <begin position="75"/>
        <end position="94"/>
    </location>
</feature>
<comment type="caution">
    <text evidence="2">The sequence shown here is derived from an EMBL/GenBank/DDBJ whole genome shotgun (WGS) entry which is preliminary data.</text>
</comment>
<name>D4AWR0_ARTBC</name>
<feature type="region of interest" description="Disordered" evidence="1">
    <location>
        <begin position="52"/>
        <end position="105"/>
    </location>
</feature>
<dbReference type="GeneID" id="9523161"/>
<evidence type="ECO:0000313" key="2">
    <source>
        <dbReference type="EMBL" id="EFE32441.1"/>
    </source>
</evidence>
<dbReference type="Proteomes" id="UP000008866">
    <property type="component" value="Unassembled WGS sequence"/>
</dbReference>
<dbReference type="EMBL" id="ABSU01000015">
    <property type="protein sequence ID" value="EFE32441.1"/>
    <property type="molecule type" value="Genomic_DNA"/>
</dbReference>
<reference evidence="3" key="1">
    <citation type="journal article" date="2011" name="Genome Biol.">
        <title>Comparative and functional genomics provide insights into the pathogenicity of dermatophytic fungi.</title>
        <authorList>
            <person name="Burmester A."/>
            <person name="Shelest E."/>
            <person name="Gloeckner G."/>
            <person name="Heddergott C."/>
            <person name="Schindler S."/>
            <person name="Staib P."/>
            <person name="Heidel A."/>
            <person name="Felder M."/>
            <person name="Petzold A."/>
            <person name="Szafranski K."/>
            <person name="Feuermann M."/>
            <person name="Pedruzzi I."/>
            <person name="Priebe S."/>
            <person name="Groth M."/>
            <person name="Winkler R."/>
            <person name="Li W."/>
            <person name="Kniemeyer O."/>
            <person name="Schroeckh V."/>
            <person name="Hertweck C."/>
            <person name="Hube B."/>
            <person name="White T.C."/>
            <person name="Platzer M."/>
            <person name="Guthke R."/>
            <person name="Heitman J."/>
            <person name="Woestemeyer J."/>
            <person name="Zipfel P.F."/>
            <person name="Monod M."/>
            <person name="Brakhage A.A."/>
        </authorList>
    </citation>
    <scope>NUCLEOTIDE SEQUENCE [LARGE SCALE GENOMIC DNA]</scope>
    <source>
        <strain evidence="3">ATCC MYA-4681 / CBS 112371</strain>
    </source>
</reference>
<evidence type="ECO:0000313" key="3">
    <source>
        <dbReference type="Proteomes" id="UP000008866"/>
    </source>
</evidence>
<accession>D4AWR0</accession>
<protein>
    <submittedName>
        <fullName evidence="2">Uncharacterized protein</fullName>
    </submittedName>
</protein>
<dbReference type="RefSeq" id="XP_003013081.1">
    <property type="nucleotide sequence ID" value="XM_003013035.1"/>
</dbReference>